<proteinExistence type="inferred from homology"/>
<dbReference type="InterPro" id="IPR008807">
    <property type="entry name" value="ROS_MUCR"/>
</dbReference>
<comment type="similarity">
    <text evidence="1">Belongs to the ros/MucR family.</text>
</comment>
<dbReference type="AlphaFoldDB" id="T0HFD3"/>
<evidence type="ECO:0008006" key="5">
    <source>
        <dbReference type="Google" id="ProtNLM"/>
    </source>
</evidence>
<dbReference type="GO" id="GO:0008270">
    <property type="term" value="F:zinc ion binding"/>
    <property type="evidence" value="ECO:0007669"/>
    <property type="project" value="InterPro"/>
</dbReference>
<dbReference type="GO" id="GO:0006355">
    <property type="term" value="P:regulation of DNA-templated transcription"/>
    <property type="evidence" value="ECO:0007669"/>
    <property type="project" value="InterPro"/>
</dbReference>
<dbReference type="eggNOG" id="COG4957">
    <property type="taxonomic scope" value="Bacteria"/>
</dbReference>
<name>T0HFD3_9SPHN</name>
<dbReference type="Gene3D" id="1.10.10.1550">
    <property type="entry name" value="ROS/MUCR transcriptional regulator protein"/>
    <property type="match status" value="1"/>
</dbReference>
<evidence type="ECO:0000256" key="2">
    <source>
        <dbReference type="SAM" id="MobiDB-lite"/>
    </source>
</evidence>
<dbReference type="RefSeq" id="WP_021234353.1">
    <property type="nucleotide sequence ID" value="NZ_ATHL01000077.1"/>
</dbReference>
<evidence type="ECO:0000313" key="4">
    <source>
        <dbReference type="Proteomes" id="UP000015527"/>
    </source>
</evidence>
<sequence>MAETENAADLTALTVELLSAYLANNTVGSDDLPRLIRETRLALSEDTVSDPVAEEEQTFTPAVSVRKSQASSAHLLSLIDGKPYKTLKRHLAANGLTPETYRERYKLPANYPMVAPDFAAKRRAIAEQIGLGNRSKPAIAEGGERSVDTPVSTASTEPAADSKPLAVETPAVKLPTAKGVAPKSVKPAGKAKKKKKTATKPLEAKDARPLAAVPEDDKRASAEPLAAEAKAKPRGSPTSGSVGAGNRRKKLAVKEDATADVVPAPIAEATPAAAPAPASTSVRKPRGKLGLFGKGQATPGAGDPAAEGQEPSEPVQPANPGKAPRAKRMARTPKASEKDAG</sequence>
<protein>
    <recommendedName>
        <fullName evidence="5">MucR family transcriptional regulator</fullName>
    </recommendedName>
</protein>
<feature type="compositionally biased region" description="Low complexity" evidence="2">
    <location>
        <begin position="263"/>
        <end position="278"/>
    </location>
</feature>
<evidence type="ECO:0000313" key="3">
    <source>
        <dbReference type="EMBL" id="EQB15086.1"/>
    </source>
</evidence>
<dbReference type="GO" id="GO:0003677">
    <property type="term" value="F:DNA binding"/>
    <property type="evidence" value="ECO:0007669"/>
    <property type="project" value="InterPro"/>
</dbReference>
<keyword evidence="4" id="KW-1185">Reference proteome</keyword>
<feature type="compositionally biased region" description="Basic residues" evidence="2">
    <location>
        <begin position="189"/>
        <end position="198"/>
    </location>
</feature>
<gene>
    <name evidence="3" type="ORF">L284_12540</name>
</gene>
<dbReference type="OrthoDB" id="9809693at2"/>
<dbReference type="Pfam" id="PF05443">
    <property type="entry name" value="ROS_MUCR"/>
    <property type="match status" value="1"/>
</dbReference>
<dbReference type="InterPro" id="IPR041920">
    <property type="entry name" value="ROS/MUCR_sf"/>
</dbReference>
<reference evidence="3 4" key="1">
    <citation type="journal article" date="2013" name="Genome Announc.">
        <title>Genome Sequence of Novosphingobium lindaniclasticum LE124T, Isolated from a Hexachlorocyclohexane Dumpsite.</title>
        <authorList>
            <person name="Saxena A."/>
            <person name="Nayyar N."/>
            <person name="Sangwan N."/>
            <person name="Kumari R."/>
            <person name="Khurana J.P."/>
            <person name="Lal R."/>
        </authorList>
    </citation>
    <scope>NUCLEOTIDE SEQUENCE [LARGE SCALE GENOMIC DNA]</scope>
    <source>
        <strain evidence="3 4">LE124</strain>
    </source>
</reference>
<organism evidence="3 4">
    <name type="scientific">Novosphingobium lindaniclasticum LE124</name>
    <dbReference type="NCBI Taxonomy" id="1096930"/>
    <lineage>
        <taxon>Bacteria</taxon>
        <taxon>Pseudomonadati</taxon>
        <taxon>Pseudomonadota</taxon>
        <taxon>Alphaproteobacteria</taxon>
        <taxon>Sphingomonadales</taxon>
        <taxon>Sphingomonadaceae</taxon>
        <taxon>Novosphingobium</taxon>
    </lineage>
</organism>
<comment type="caution">
    <text evidence="3">The sequence shown here is derived from an EMBL/GenBank/DDBJ whole genome shotgun (WGS) entry which is preliminary data.</text>
</comment>
<dbReference type="Proteomes" id="UP000015527">
    <property type="component" value="Unassembled WGS sequence"/>
</dbReference>
<evidence type="ECO:0000256" key="1">
    <source>
        <dbReference type="ARBA" id="ARBA00007031"/>
    </source>
</evidence>
<dbReference type="EMBL" id="ATHL01000077">
    <property type="protein sequence ID" value="EQB15086.1"/>
    <property type="molecule type" value="Genomic_DNA"/>
</dbReference>
<feature type="region of interest" description="Disordered" evidence="2">
    <location>
        <begin position="136"/>
        <end position="341"/>
    </location>
</feature>
<dbReference type="PATRIC" id="fig|1096930.3.peg.2504"/>
<accession>T0HFD3</accession>